<dbReference type="EMBL" id="CP154858">
    <property type="protein sequence ID" value="XDT70882.1"/>
    <property type="molecule type" value="Genomic_DNA"/>
</dbReference>
<reference evidence="1" key="1">
    <citation type="submission" date="2024-05" db="EMBL/GenBank/DDBJ databases">
        <title>Genome sequencing of novel strain.</title>
        <authorList>
            <person name="Ganbat D."/>
            <person name="Ganbat S."/>
            <person name="Lee S.-J."/>
        </authorList>
    </citation>
    <scope>NUCLEOTIDE SEQUENCE</scope>
    <source>
        <strain evidence="1">SMD15-11</strain>
    </source>
</reference>
<organism evidence="1">
    <name type="scientific">Thermohahella caldifontis</name>
    <dbReference type="NCBI Taxonomy" id="3142973"/>
    <lineage>
        <taxon>Bacteria</taxon>
        <taxon>Pseudomonadati</taxon>
        <taxon>Pseudomonadota</taxon>
        <taxon>Gammaproteobacteria</taxon>
        <taxon>Oceanospirillales</taxon>
        <taxon>Hahellaceae</taxon>
        <taxon>Thermohahella</taxon>
    </lineage>
</organism>
<protein>
    <submittedName>
        <fullName evidence="1">Uncharacterized protein</fullName>
    </submittedName>
</protein>
<dbReference type="InterPro" id="IPR012341">
    <property type="entry name" value="6hp_glycosidase-like_sf"/>
</dbReference>
<gene>
    <name evidence="1" type="ORF">AAIA72_08645</name>
</gene>
<name>A0AB39URJ1_9GAMM</name>
<accession>A0AB39URJ1</accession>
<sequence>MGKKWLVLGVVLGTMAGTAGAEARVEVLDKHLDTGGAFLAYTEFELSGEPLAEALGLDLDVLDPNVRDKPTAFDYVAGIESYEYSEEAMYALNYQSGLGLHLAHGLRNAERGGSLKSLGQRFVTLAGSVGISPAEIPLNLYPLALPWASGLPEFAGPVNTDVVNRDGDVLIPAYYRDYASLRWTREGVRPEITPAAIGGIWLKEVMWSQDFLGGMHTRDTDEEVEATSSTMDQDGRHALGVSAVDGLNGVILTEISLEKMRWLAERLAFDGRSLGVRLTPAYDGTKPVWFPHRLEARTRDLEGGLAIEGLNVAERHSSLRDVWMLLWPAAEYFAFADQRDAAKATNPAFRAVFDGQPFAAAPAVNRDASPDNDVPANDAFSLARTLSHVLFTNLHALHFDRKAGTLVDRWDGKPGRHVTTYDAAYALVALSVYQKAVDALPVGYASAEAGAGGLGTAQGKAALSLLKAQADFILTQLRREDGLYADGAEVAGEKVRMASSVSVDTQFAVLRGLGAAFSATSDSRYREAARALYQAVDRLMARKGYWVSPGEETVEYTPWTAAAISAGLRTALLQLRNEGTENVPALEVAALVGRYTDWFRTVINGGAQNEGMQLAEWLGDSGKT</sequence>
<dbReference type="KEGG" id="tcd:AAIA72_08645"/>
<dbReference type="Gene3D" id="1.50.10.10">
    <property type="match status" value="1"/>
</dbReference>
<dbReference type="RefSeq" id="WP_369599923.1">
    <property type="nucleotide sequence ID" value="NZ_CP154858.1"/>
</dbReference>
<evidence type="ECO:0000313" key="1">
    <source>
        <dbReference type="EMBL" id="XDT70882.1"/>
    </source>
</evidence>
<dbReference type="AlphaFoldDB" id="A0AB39URJ1"/>
<dbReference type="GO" id="GO:0005975">
    <property type="term" value="P:carbohydrate metabolic process"/>
    <property type="evidence" value="ECO:0007669"/>
    <property type="project" value="InterPro"/>
</dbReference>
<proteinExistence type="predicted"/>